<dbReference type="AlphaFoldDB" id="A0AAN5DBN3"/>
<sequence>TVESIDKCKGMVEAISDDKAMHGMFTSIFDLLKNLCSKEINAQNFDYDLELMEFQRNLSAKHDQTRNDPLRMLLYALSESIQRTSHVLVAKFAEAKAAGEVQISHEIKAEPAEDVLFQSQEDCIDNDLVEPKMEDVDDSPFFPGFSLEEQKPTTSRNNGSNYLKKYQSTGSRRFTEVPSYSGQRGMYACPLCKGKTTERSLRTLETHLRIHHGKTAKTAKLSFVCACGYIAFNFYNAHDHKKLCGHCDFTMHRSDDDFDPAPSNLTVYRTTVRFPLTATTIRKGAERRESASGEQESKSSQGEEIYICPFCRREVERSLRNLQTHLQNHHRRTCKQARLCFICVCGYSTQIVNDVCKHKRKCAKSFFTMHHTSV</sequence>
<feature type="region of interest" description="Disordered" evidence="1">
    <location>
        <begin position="141"/>
        <end position="162"/>
    </location>
</feature>
<accession>A0AAN5DBN3</accession>
<feature type="non-terminal residue" evidence="2">
    <location>
        <position position="1"/>
    </location>
</feature>
<reference evidence="3" key="1">
    <citation type="submission" date="2022-10" db="EMBL/GenBank/DDBJ databases">
        <title>Genome assembly of Pristionchus species.</title>
        <authorList>
            <person name="Yoshida K."/>
            <person name="Sommer R.J."/>
        </authorList>
    </citation>
    <scope>NUCLEOTIDE SEQUENCE [LARGE SCALE GENOMIC DNA]</scope>
    <source>
        <strain evidence="3">RS5460</strain>
    </source>
</reference>
<organism evidence="2 3">
    <name type="scientific">Pristionchus mayeri</name>
    <dbReference type="NCBI Taxonomy" id="1317129"/>
    <lineage>
        <taxon>Eukaryota</taxon>
        <taxon>Metazoa</taxon>
        <taxon>Ecdysozoa</taxon>
        <taxon>Nematoda</taxon>
        <taxon>Chromadorea</taxon>
        <taxon>Rhabditida</taxon>
        <taxon>Rhabditina</taxon>
        <taxon>Diplogasteromorpha</taxon>
        <taxon>Diplogasteroidea</taxon>
        <taxon>Neodiplogasteridae</taxon>
        <taxon>Pristionchus</taxon>
    </lineage>
</organism>
<evidence type="ECO:0000313" key="3">
    <source>
        <dbReference type="Proteomes" id="UP001328107"/>
    </source>
</evidence>
<dbReference type="Proteomes" id="UP001328107">
    <property type="component" value="Unassembled WGS sequence"/>
</dbReference>
<protein>
    <submittedName>
        <fullName evidence="2">Uncharacterized protein</fullName>
    </submittedName>
</protein>
<proteinExistence type="predicted"/>
<feature type="compositionally biased region" description="Polar residues" evidence="1">
    <location>
        <begin position="152"/>
        <end position="162"/>
    </location>
</feature>
<name>A0AAN5DBN3_9BILA</name>
<gene>
    <name evidence="2" type="ORF">PMAYCL1PPCAC_30281</name>
</gene>
<dbReference type="EMBL" id="BTRK01000006">
    <property type="protein sequence ID" value="GMR60086.1"/>
    <property type="molecule type" value="Genomic_DNA"/>
</dbReference>
<keyword evidence="3" id="KW-1185">Reference proteome</keyword>
<evidence type="ECO:0000256" key="1">
    <source>
        <dbReference type="SAM" id="MobiDB-lite"/>
    </source>
</evidence>
<comment type="caution">
    <text evidence="2">The sequence shown here is derived from an EMBL/GenBank/DDBJ whole genome shotgun (WGS) entry which is preliminary data.</text>
</comment>
<evidence type="ECO:0000313" key="2">
    <source>
        <dbReference type="EMBL" id="GMR60086.1"/>
    </source>
</evidence>